<dbReference type="NCBIfam" id="TIGR01838">
    <property type="entry name" value="PHA_synth_I"/>
    <property type="match status" value="1"/>
</dbReference>
<proteinExistence type="predicted"/>
<dbReference type="InterPro" id="IPR010941">
    <property type="entry name" value="PhaC_N"/>
</dbReference>
<keyword evidence="4" id="KW-0012">Acyltransferase</keyword>
<protein>
    <submittedName>
        <fullName evidence="6">Poly(3-hydroxyalkanoate) synthetase</fullName>
    </submittedName>
</protein>
<dbReference type="GO" id="GO:0005737">
    <property type="term" value="C:cytoplasm"/>
    <property type="evidence" value="ECO:0007669"/>
    <property type="project" value="UniProtKB-SubCell"/>
</dbReference>
<dbReference type="InterPro" id="IPR051321">
    <property type="entry name" value="PHA/PHB_synthase"/>
</dbReference>
<reference evidence="6 7" key="1">
    <citation type="submission" date="2017-05" db="EMBL/GenBank/DDBJ databases">
        <title>Genomic insights into alkan degradation activity of Oleiphilus messinensis.</title>
        <authorList>
            <person name="Kozyavkin S.A."/>
            <person name="Slesarev A.I."/>
            <person name="Golyshin P.N."/>
            <person name="Korzhenkov A."/>
            <person name="Golyshina O.N."/>
            <person name="Toshchakov S.V."/>
        </authorList>
    </citation>
    <scope>NUCLEOTIDE SEQUENCE [LARGE SCALE GENOMIC DNA]</scope>
    <source>
        <strain evidence="6 7">ME102</strain>
    </source>
</reference>
<evidence type="ECO:0000256" key="1">
    <source>
        <dbReference type="ARBA" id="ARBA00004496"/>
    </source>
</evidence>
<keyword evidence="2" id="KW-0963">Cytoplasm</keyword>
<dbReference type="RefSeq" id="WP_232465126.1">
    <property type="nucleotide sequence ID" value="NZ_CP021425.1"/>
</dbReference>
<evidence type="ECO:0000313" key="7">
    <source>
        <dbReference type="Proteomes" id="UP000196027"/>
    </source>
</evidence>
<gene>
    <name evidence="6" type="ORF">OLMES_3282</name>
</gene>
<accession>A0A1Y0ID64</accession>
<evidence type="ECO:0000256" key="2">
    <source>
        <dbReference type="ARBA" id="ARBA00022490"/>
    </source>
</evidence>
<dbReference type="PANTHER" id="PTHR36837">
    <property type="entry name" value="POLY(3-HYDROXYALKANOATE) POLYMERASE SUBUNIT PHAC"/>
    <property type="match status" value="1"/>
</dbReference>
<organism evidence="6 7">
    <name type="scientific">Oleiphilus messinensis</name>
    <dbReference type="NCBI Taxonomy" id="141451"/>
    <lineage>
        <taxon>Bacteria</taxon>
        <taxon>Pseudomonadati</taxon>
        <taxon>Pseudomonadota</taxon>
        <taxon>Gammaproteobacteria</taxon>
        <taxon>Oceanospirillales</taxon>
        <taxon>Oleiphilaceae</taxon>
        <taxon>Oleiphilus</taxon>
    </lineage>
</organism>
<dbReference type="PANTHER" id="PTHR36837:SF5">
    <property type="entry name" value="POLY-3-HYDROXYBUTYRATE SYNTHASE"/>
    <property type="match status" value="1"/>
</dbReference>
<keyword evidence="7" id="KW-1185">Reference proteome</keyword>
<evidence type="ECO:0000313" key="6">
    <source>
        <dbReference type="EMBL" id="ARU57323.1"/>
    </source>
</evidence>
<dbReference type="Proteomes" id="UP000196027">
    <property type="component" value="Chromosome"/>
</dbReference>
<keyword evidence="3" id="KW-0808">Transferase</keyword>
<dbReference type="EMBL" id="CP021425">
    <property type="protein sequence ID" value="ARU57323.1"/>
    <property type="molecule type" value="Genomic_DNA"/>
</dbReference>
<dbReference type="SUPFAM" id="SSF53474">
    <property type="entry name" value="alpha/beta-Hydrolases"/>
    <property type="match status" value="1"/>
</dbReference>
<sequence>MSERFSVSGMTQKSIKNTFDQMDQMDQISQQYRKAFEEVATKADHIDDSQIAAVFEMLGTYRDICEQMALHPFKVASKETQMVRKQFSLLKNTAMRAVGRSVSPVAVPDGADRRFSDQEWSDNILFDYLKQAYLINANTLLEMVSELEGTQAHTRDQFVFYTRQLVNALSPSNFALTNPEVLRKTFSSKGKNLVEGVKNFWDDFKSSPQVLNISMTDFSAFRVGQNVATTPGKVVYQTDLMQLIQYEPTTEKVQKTPILIIPPWINKYYILDLTAKNSLVKWLVDQGFTVFMTSWVNPGPALKNKGFEHYMQDGPLSAFSAIEKATGESEIHAVGYCVGGTLLACTLAYLKDKGESRTVSATYLTTLLDFSDPGGIGVFINDHTIGGIEKRLDKAGYYDGRSMAFSFNMLRENDLFWSFFINNYLKGEKPAAFDLLYWNSDSTNLPAKMHGWYLRHMYLDNELIQPGKLELMGVKLDLGKIDTPVFFLSTIQDHIAKWKATYLGAKAHNGDVTFVLSGSGHIAGVVNPPGPEKYGYWTNAELSETSDSWFNNAEKHKGSWWPAWKTWLLERSDEVVEARQPGDRELECLEDAPGSYVRMRIADVVKETGESD</sequence>
<comment type="subcellular location">
    <subcellularLocation>
        <location evidence="1">Cytoplasm</location>
    </subcellularLocation>
</comment>
<feature type="domain" description="Poly-beta-hydroxybutyrate polymerase N-terminal" evidence="5">
    <location>
        <begin position="112"/>
        <end position="283"/>
    </location>
</feature>
<dbReference type="Gene3D" id="3.40.50.1820">
    <property type="entry name" value="alpha/beta hydrolase"/>
    <property type="match status" value="1"/>
</dbReference>
<dbReference type="GO" id="GO:0042619">
    <property type="term" value="P:poly-hydroxybutyrate biosynthetic process"/>
    <property type="evidence" value="ECO:0007669"/>
    <property type="project" value="InterPro"/>
</dbReference>
<evidence type="ECO:0000256" key="3">
    <source>
        <dbReference type="ARBA" id="ARBA00022679"/>
    </source>
</evidence>
<evidence type="ECO:0000256" key="4">
    <source>
        <dbReference type="ARBA" id="ARBA00023315"/>
    </source>
</evidence>
<evidence type="ECO:0000259" key="5">
    <source>
        <dbReference type="Pfam" id="PF07167"/>
    </source>
</evidence>
<dbReference type="GO" id="GO:0016746">
    <property type="term" value="F:acyltransferase activity"/>
    <property type="evidence" value="ECO:0007669"/>
    <property type="project" value="UniProtKB-KW"/>
</dbReference>
<dbReference type="InterPro" id="IPR029058">
    <property type="entry name" value="AB_hydrolase_fold"/>
</dbReference>
<dbReference type="KEGG" id="ome:OLMES_3282"/>
<dbReference type="Pfam" id="PF07167">
    <property type="entry name" value="PhaC_N"/>
    <property type="match status" value="1"/>
</dbReference>
<dbReference type="InterPro" id="IPR010963">
    <property type="entry name" value="PHA_synth_I"/>
</dbReference>
<name>A0A1Y0ID64_9GAMM</name>
<dbReference type="AlphaFoldDB" id="A0A1Y0ID64"/>